<dbReference type="EMBL" id="MT418680">
    <property type="protein sequence ID" value="QKF93584.1"/>
    <property type="molecule type" value="Genomic_DNA"/>
</dbReference>
<dbReference type="Gene3D" id="3.30.160.60">
    <property type="entry name" value="Classic Zinc Finger"/>
    <property type="match status" value="1"/>
</dbReference>
<evidence type="ECO:0008006" key="3">
    <source>
        <dbReference type="Google" id="ProtNLM"/>
    </source>
</evidence>
<accession>A0A7D3QUI9</accession>
<proteinExistence type="predicted"/>
<dbReference type="InterPro" id="IPR036236">
    <property type="entry name" value="Znf_C2H2_sf"/>
</dbReference>
<gene>
    <name evidence="1" type="ORF">Fadolivirus_1_126</name>
</gene>
<keyword evidence="2" id="KW-1185">Reference proteome</keyword>
<dbReference type="SUPFAM" id="SSF57667">
    <property type="entry name" value="beta-beta-alpha zinc fingers"/>
    <property type="match status" value="1"/>
</dbReference>
<protein>
    <recommendedName>
        <fullName evidence="3">C2H2-type domain-containing protein</fullName>
    </recommendedName>
</protein>
<dbReference type="Proteomes" id="UP001162001">
    <property type="component" value="Segment"/>
</dbReference>
<reference evidence="1 2" key="1">
    <citation type="submission" date="2020-04" db="EMBL/GenBank/DDBJ databases">
        <title>Advantages and limits of metagenomic assembly and binning of a giant virus.</title>
        <authorList>
            <person name="Schulz F."/>
            <person name="Andreani J."/>
            <person name="Francis R."/>
            <person name="Boudjemaa H."/>
            <person name="Bou Khalil J.Y."/>
            <person name="Lee J."/>
            <person name="La Scola B."/>
            <person name="Woyke T."/>
        </authorList>
    </citation>
    <scope>NUCLEOTIDE SEQUENCE [LARGE SCALE GENOMIC DNA]</scope>
    <source>
        <strain evidence="1 2">FV1/VV64</strain>
    </source>
</reference>
<organism evidence="1 2">
    <name type="scientific">Fadolivirus FV1/VV64</name>
    <dbReference type="NCBI Taxonomy" id="3070911"/>
    <lineage>
        <taxon>Viruses</taxon>
        <taxon>Varidnaviria</taxon>
        <taxon>Bamfordvirae</taxon>
        <taxon>Nucleocytoviricota</taxon>
        <taxon>Megaviricetes</taxon>
        <taxon>Imitervirales</taxon>
        <taxon>Mimiviridae</taxon>
        <taxon>Klosneuvirinae</taxon>
        <taxon>Fadolivirus</taxon>
        <taxon>Fadolivirus algeromassiliense</taxon>
    </lineage>
</organism>
<sequence>MDITTNNKGDYFKNYYIKNKDKWYTEYKCEACDYTYNNTTKYRHFNSKKHKTNVELFELKKKLETIKENLQ</sequence>
<evidence type="ECO:0000313" key="2">
    <source>
        <dbReference type="Proteomes" id="UP001162001"/>
    </source>
</evidence>
<evidence type="ECO:0000313" key="1">
    <source>
        <dbReference type="EMBL" id="QKF93584.1"/>
    </source>
</evidence>
<name>A0A7D3QUI9_9VIRU</name>